<evidence type="ECO:0000313" key="3">
    <source>
        <dbReference type="Proteomes" id="UP001595616"/>
    </source>
</evidence>
<evidence type="ECO:0000256" key="1">
    <source>
        <dbReference type="SAM" id="Phobius"/>
    </source>
</evidence>
<accession>A0ABV7YWF2</accession>
<sequence length="174" mass="19928">MNLPEYNPDDKVWQRIEAKLNDENKAKVLAEMPEYEPNAAVWGHIAAQLKPAKFFYLKWLAAASLLIISSLYFFRDTNEIQFSKQEIEQGFLNKTVAKSQISYAEIKKVCQQEKIVCEKPEFRVLESELEDLNTASVALQEAIGKYNTEPELLGQLAEIESQKAEVIKKMADQI</sequence>
<dbReference type="Proteomes" id="UP001595616">
    <property type="component" value="Unassembled WGS sequence"/>
</dbReference>
<keyword evidence="1" id="KW-0812">Transmembrane</keyword>
<comment type="caution">
    <text evidence="2">The sequence shown here is derived from an EMBL/GenBank/DDBJ whole genome shotgun (WGS) entry which is preliminary data.</text>
</comment>
<organism evidence="2 3">
    <name type="scientific">Lacihabitans lacunae</name>
    <dbReference type="NCBI Taxonomy" id="1028214"/>
    <lineage>
        <taxon>Bacteria</taxon>
        <taxon>Pseudomonadati</taxon>
        <taxon>Bacteroidota</taxon>
        <taxon>Cytophagia</taxon>
        <taxon>Cytophagales</taxon>
        <taxon>Leadbetterellaceae</taxon>
        <taxon>Lacihabitans</taxon>
    </lineage>
</organism>
<reference evidence="3" key="1">
    <citation type="journal article" date="2019" name="Int. J. Syst. Evol. Microbiol.">
        <title>The Global Catalogue of Microorganisms (GCM) 10K type strain sequencing project: providing services to taxonomists for standard genome sequencing and annotation.</title>
        <authorList>
            <consortium name="The Broad Institute Genomics Platform"/>
            <consortium name="The Broad Institute Genome Sequencing Center for Infectious Disease"/>
            <person name="Wu L."/>
            <person name="Ma J."/>
        </authorList>
    </citation>
    <scope>NUCLEOTIDE SEQUENCE [LARGE SCALE GENOMIC DNA]</scope>
    <source>
        <strain evidence="3">CECT 7956</strain>
    </source>
</reference>
<name>A0ABV7YWF2_9BACT</name>
<dbReference type="EMBL" id="JBHRYQ010000001">
    <property type="protein sequence ID" value="MFC3811365.1"/>
    <property type="molecule type" value="Genomic_DNA"/>
</dbReference>
<proteinExistence type="predicted"/>
<evidence type="ECO:0008006" key="4">
    <source>
        <dbReference type="Google" id="ProtNLM"/>
    </source>
</evidence>
<keyword evidence="1" id="KW-1133">Transmembrane helix</keyword>
<dbReference type="RefSeq" id="WP_379838206.1">
    <property type="nucleotide sequence ID" value="NZ_JBHRYQ010000001.1"/>
</dbReference>
<keyword evidence="1" id="KW-0472">Membrane</keyword>
<protein>
    <recommendedName>
        <fullName evidence="4">Anti-sigma factor</fullName>
    </recommendedName>
</protein>
<gene>
    <name evidence="2" type="ORF">ACFOOI_11935</name>
</gene>
<keyword evidence="3" id="KW-1185">Reference proteome</keyword>
<evidence type="ECO:0000313" key="2">
    <source>
        <dbReference type="EMBL" id="MFC3811365.1"/>
    </source>
</evidence>
<feature type="transmembrane region" description="Helical" evidence="1">
    <location>
        <begin position="56"/>
        <end position="74"/>
    </location>
</feature>